<evidence type="ECO:0000313" key="3">
    <source>
        <dbReference type="Proteomes" id="UP000006813"/>
    </source>
</evidence>
<proteinExistence type="predicted"/>
<dbReference type="AlphaFoldDB" id="G5BGL8"/>
<sequence length="90" mass="10166">MRSRGGKSSNYKQFFTAVILTDVVLSCGIEEPLEEFSHEPEPKAKSETNTEEVKPQMEEKNLEELEKSTIPPPTEPVSLPQEPPKPRVED</sequence>
<reference evidence="2 3" key="1">
    <citation type="journal article" date="2011" name="Nature">
        <title>Genome sequencing reveals insights into physiology and longevity of the naked mole rat.</title>
        <authorList>
            <person name="Kim E.B."/>
            <person name="Fang X."/>
            <person name="Fushan A.A."/>
            <person name="Huang Z."/>
            <person name="Lobanov A.V."/>
            <person name="Han L."/>
            <person name="Marino S.M."/>
            <person name="Sun X."/>
            <person name="Turanov A.A."/>
            <person name="Yang P."/>
            <person name="Yim S.H."/>
            <person name="Zhao X."/>
            <person name="Kasaikina M.V."/>
            <person name="Stoletzki N."/>
            <person name="Peng C."/>
            <person name="Polak P."/>
            <person name="Xiong Z."/>
            <person name="Kiezun A."/>
            <person name="Zhu Y."/>
            <person name="Chen Y."/>
            <person name="Kryukov G.V."/>
            <person name="Zhang Q."/>
            <person name="Peshkin L."/>
            <person name="Yang L."/>
            <person name="Bronson R.T."/>
            <person name="Buffenstein R."/>
            <person name="Wang B."/>
            <person name="Han C."/>
            <person name="Li Q."/>
            <person name="Chen L."/>
            <person name="Zhao W."/>
            <person name="Sunyaev S.R."/>
            <person name="Park T.J."/>
            <person name="Zhang G."/>
            <person name="Wang J."/>
            <person name="Gladyshev V.N."/>
        </authorList>
    </citation>
    <scope>NUCLEOTIDE SEQUENCE [LARGE SCALE GENOMIC DNA]</scope>
</reference>
<feature type="compositionally biased region" description="Basic and acidic residues" evidence="1">
    <location>
        <begin position="35"/>
        <end position="67"/>
    </location>
</feature>
<organism evidence="2 3">
    <name type="scientific">Heterocephalus glaber</name>
    <name type="common">Naked mole rat</name>
    <dbReference type="NCBI Taxonomy" id="10181"/>
    <lineage>
        <taxon>Eukaryota</taxon>
        <taxon>Metazoa</taxon>
        <taxon>Chordata</taxon>
        <taxon>Craniata</taxon>
        <taxon>Vertebrata</taxon>
        <taxon>Euteleostomi</taxon>
        <taxon>Mammalia</taxon>
        <taxon>Eutheria</taxon>
        <taxon>Euarchontoglires</taxon>
        <taxon>Glires</taxon>
        <taxon>Rodentia</taxon>
        <taxon>Hystricomorpha</taxon>
        <taxon>Bathyergidae</taxon>
        <taxon>Heterocephalus</taxon>
    </lineage>
</organism>
<feature type="region of interest" description="Disordered" evidence="1">
    <location>
        <begin position="33"/>
        <end position="90"/>
    </location>
</feature>
<protein>
    <submittedName>
        <fullName evidence="2">Uncharacterized protein</fullName>
    </submittedName>
</protein>
<dbReference type="STRING" id="10181.G5BGL8"/>
<evidence type="ECO:0000256" key="1">
    <source>
        <dbReference type="SAM" id="MobiDB-lite"/>
    </source>
</evidence>
<dbReference type="Proteomes" id="UP000006813">
    <property type="component" value="Unassembled WGS sequence"/>
</dbReference>
<gene>
    <name evidence="2" type="ORF">GW7_02820</name>
</gene>
<dbReference type="InParanoid" id="G5BGL8"/>
<accession>G5BGL8</accession>
<evidence type="ECO:0000313" key="2">
    <source>
        <dbReference type="EMBL" id="EHB08429.1"/>
    </source>
</evidence>
<name>G5BGL8_HETGA</name>
<dbReference type="EMBL" id="JH170203">
    <property type="protein sequence ID" value="EHB08429.1"/>
    <property type="molecule type" value="Genomic_DNA"/>
</dbReference>